<sequence>MRQVNRMFGLIAVVALLGLTTVSASTNWVIAAETNQSSAITASETSDLTQASPSGMAIANAASDNSETTETTNAEHTSQSSATTSSSATSDSAATDSADSSSSSTKKTLAKAAALSTGTIVAGQTSGQLGTVTWTITNKVLHLSGGNFGSSLYEYQHKDSPTSPWNAVMTSFTSISIDGPITANAGADYSYLFASLTSAASINGLSQMDFSQVTSAYLMFWGDKVTTLDLGNADFSSMTDMNAMFSGCFALTTLDVSKWNLSHVTTIGSLFFSCSALTNLDVSHWDVSSVTDFKSTFSYCKAITSLDLSNWDMRKSTTQGSLFAGMSQLDRLTLGTNTKINASNLPTPPTNTTYNGKWVKTGSSTMYTPADLMAKYDGSSAMTGTYVWASDAMVITKYVDEDGTELATADVQNGAAGSAYTTSAPDITGYTLKTKPANATGTFTNSVITVTYVYAGKLFFQSVPTAFDFGNHLISSATETYALTSTTGDLKVQNNGKLNSGWTLSAKLATDFTGADTGAKLGATLYYQTSDGTKIPITTASDTALISNTTTNHDPVDVTGNWSSDAEGLKLKVAGGTARQDSYHATVDWNLSNTVANN</sequence>
<evidence type="ECO:0000256" key="3">
    <source>
        <dbReference type="SAM" id="SignalP"/>
    </source>
</evidence>
<evidence type="ECO:0000256" key="2">
    <source>
        <dbReference type="SAM" id="MobiDB-lite"/>
    </source>
</evidence>
<feature type="compositionally biased region" description="Low complexity" evidence="2">
    <location>
        <begin position="77"/>
        <end position="103"/>
    </location>
</feature>
<dbReference type="EMBL" id="JBHSSD010000003">
    <property type="protein sequence ID" value="MFC6163167.1"/>
    <property type="molecule type" value="Genomic_DNA"/>
</dbReference>
<feature type="region of interest" description="Disordered" evidence="2">
    <location>
        <begin position="62"/>
        <end position="103"/>
    </location>
</feature>
<dbReference type="RefSeq" id="WP_137640821.1">
    <property type="nucleotide sequence ID" value="NZ_BJDK01000030.1"/>
</dbReference>
<keyword evidence="6" id="KW-1185">Reference proteome</keyword>
<dbReference type="Gene3D" id="3.80.10.10">
    <property type="entry name" value="Ribonuclease Inhibitor"/>
    <property type="match status" value="1"/>
</dbReference>
<evidence type="ECO:0000313" key="5">
    <source>
        <dbReference type="EMBL" id="MFC6163167.1"/>
    </source>
</evidence>
<keyword evidence="3" id="KW-0732">Signal</keyword>
<dbReference type="InterPro" id="IPR009459">
    <property type="entry name" value="MucBP_dom"/>
</dbReference>
<dbReference type="NCBIfam" id="TIGR02167">
    <property type="entry name" value="Liste_lipo_26"/>
    <property type="match status" value="3"/>
</dbReference>
<evidence type="ECO:0000313" key="6">
    <source>
        <dbReference type="Proteomes" id="UP001596253"/>
    </source>
</evidence>
<dbReference type="Pfam" id="PF06458">
    <property type="entry name" value="MucBP"/>
    <property type="match status" value="1"/>
</dbReference>
<dbReference type="Proteomes" id="UP001596253">
    <property type="component" value="Unassembled WGS sequence"/>
</dbReference>
<dbReference type="SUPFAM" id="SSF52058">
    <property type="entry name" value="L domain-like"/>
    <property type="match status" value="1"/>
</dbReference>
<evidence type="ECO:0000256" key="1">
    <source>
        <dbReference type="ARBA" id="ARBA00022737"/>
    </source>
</evidence>
<evidence type="ECO:0000259" key="4">
    <source>
        <dbReference type="Pfam" id="PF06458"/>
    </source>
</evidence>
<feature type="chain" id="PRO_5045771540" evidence="3">
    <location>
        <begin position="25"/>
        <end position="598"/>
    </location>
</feature>
<accession>A0ABW1R4P8</accession>
<proteinExistence type="predicted"/>
<reference evidence="6" key="1">
    <citation type="journal article" date="2019" name="Int. J. Syst. Evol. Microbiol.">
        <title>The Global Catalogue of Microorganisms (GCM) 10K type strain sequencing project: providing services to taxonomists for standard genome sequencing and annotation.</title>
        <authorList>
            <consortium name="The Broad Institute Genomics Platform"/>
            <consortium name="The Broad Institute Genome Sequencing Center for Infectious Disease"/>
            <person name="Wu L."/>
            <person name="Ma J."/>
        </authorList>
    </citation>
    <scope>NUCLEOTIDE SEQUENCE [LARGE SCALE GENOMIC DNA]</scope>
    <source>
        <strain evidence="6">CCM 8932</strain>
    </source>
</reference>
<protein>
    <submittedName>
        <fullName evidence="5">BspA family leucine-rich repeat surface protein</fullName>
    </submittedName>
</protein>
<organism evidence="5 6">
    <name type="scientific">Lactiplantibacillus dongliensis</name>
    <dbReference type="NCBI Taxonomy" id="2559919"/>
    <lineage>
        <taxon>Bacteria</taxon>
        <taxon>Bacillati</taxon>
        <taxon>Bacillota</taxon>
        <taxon>Bacilli</taxon>
        <taxon>Lactobacillales</taxon>
        <taxon>Lactobacillaceae</taxon>
        <taxon>Lactiplantibacillus</taxon>
    </lineage>
</organism>
<dbReference type="InterPro" id="IPR005046">
    <property type="entry name" value="DUF285"/>
</dbReference>
<feature type="signal peptide" evidence="3">
    <location>
        <begin position="1"/>
        <end position="24"/>
    </location>
</feature>
<comment type="caution">
    <text evidence="5">The sequence shown here is derived from an EMBL/GenBank/DDBJ whole genome shotgun (WGS) entry which is preliminary data.</text>
</comment>
<gene>
    <name evidence="5" type="ORF">ACFP3T_00495</name>
</gene>
<keyword evidence="1" id="KW-0677">Repeat</keyword>
<dbReference type="Pfam" id="PF03382">
    <property type="entry name" value="DUF285"/>
    <property type="match status" value="1"/>
</dbReference>
<feature type="compositionally biased region" description="Polar residues" evidence="2">
    <location>
        <begin position="62"/>
        <end position="76"/>
    </location>
</feature>
<dbReference type="Gene3D" id="3.10.20.320">
    <property type="entry name" value="Putative peptidoglycan bound protein (lpxtg motif)"/>
    <property type="match status" value="1"/>
</dbReference>
<name>A0ABW1R4P8_9LACO</name>
<feature type="domain" description="MucBP" evidence="4">
    <location>
        <begin position="394"/>
        <end position="454"/>
    </location>
</feature>
<dbReference type="InterPro" id="IPR011889">
    <property type="entry name" value="Liste_lipo_26"/>
</dbReference>
<dbReference type="InterPro" id="IPR032675">
    <property type="entry name" value="LRR_dom_sf"/>
</dbReference>